<name>A0A328UFK4_9FIRM</name>
<proteinExistence type="predicted"/>
<dbReference type="Proteomes" id="UP000249377">
    <property type="component" value="Unassembled WGS sequence"/>
</dbReference>
<evidence type="ECO:0000313" key="1">
    <source>
        <dbReference type="EMBL" id="RAQ30607.1"/>
    </source>
</evidence>
<comment type="caution">
    <text evidence="1">The sequence shown here is derived from an EMBL/GenBank/DDBJ whole genome shotgun (WGS) entry which is preliminary data.</text>
</comment>
<evidence type="ECO:0000313" key="2">
    <source>
        <dbReference type="Proteomes" id="UP000249377"/>
    </source>
</evidence>
<keyword evidence="2" id="KW-1185">Reference proteome</keyword>
<dbReference type="RefSeq" id="WP_112331802.1">
    <property type="nucleotide sequence ID" value="NZ_QLYR01000001.1"/>
</dbReference>
<accession>A0A328UFK4</accession>
<dbReference type="AlphaFoldDB" id="A0A328UFK4"/>
<sequence>MYTVYYDKNAQYADQSSDYVKIHKGGCGHYTKNGTAVDNHSGERQTFTTLIKACEYVEEKTGKLSSKFFCKHCFGKD</sequence>
<organism evidence="1 2">
    <name type="scientific">Hydrogeniiclostridium mannosilyticum</name>
    <dbReference type="NCBI Taxonomy" id="2764322"/>
    <lineage>
        <taxon>Bacteria</taxon>
        <taxon>Bacillati</taxon>
        <taxon>Bacillota</taxon>
        <taxon>Clostridia</taxon>
        <taxon>Eubacteriales</taxon>
        <taxon>Acutalibacteraceae</taxon>
        <taxon>Hydrogeniiclostridium</taxon>
    </lineage>
</organism>
<gene>
    <name evidence="1" type="ORF">DPQ25_03720</name>
</gene>
<protein>
    <submittedName>
        <fullName evidence="1">Uncharacterized protein</fullName>
    </submittedName>
</protein>
<dbReference type="EMBL" id="QLYR01000001">
    <property type="protein sequence ID" value="RAQ30607.1"/>
    <property type="molecule type" value="Genomic_DNA"/>
</dbReference>
<reference evidence="1 2" key="1">
    <citation type="submission" date="2018-06" db="EMBL/GenBank/DDBJ databases">
        <title>Noncontiguous genome sequence of Ruminococcaceae bacterium ASD2818.</title>
        <authorList>
            <person name="Chaplin A.V."/>
            <person name="Sokolova S.R."/>
            <person name="Kochetkova T.O."/>
            <person name="Goltsov A.Y."/>
            <person name="Trofimov D.Y."/>
            <person name="Efimov B.A."/>
        </authorList>
    </citation>
    <scope>NUCLEOTIDE SEQUENCE [LARGE SCALE GENOMIC DNA]</scope>
    <source>
        <strain evidence="1 2">ASD2818</strain>
    </source>
</reference>